<keyword evidence="6 15" id="KW-0418">Kinase</keyword>
<dbReference type="EC" id="2.7.13.3" evidence="2"/>
<dbReference type="CDD" id="cd16922">
    <property type="entry name" value="HATPase_EvgS-ArcB-TorS-like"/>
    <property type="match status" value="1"/>
</dbReference>
<dbReference type="InterPro" id="IPR005467">
    <property type="entry name" value="His_kinase_dom"/>
</dbReference>
<dbReference type="PROSITE" id="PS50109">
    <property type="entry name" value="HIS_KIN"/>
    <property type="match status" value="1"/>
</dbReference>
<dbReference type="CDD" id="cd17546">
    <property type="entry name" value="REC_hyHK_CKI1_RcsC-like"/>
    <property type="match status" value="1"/>
</dbReference>
<dbReference type="SUPFAM" id="SSF55874">
    <property type="entry name" value="ATPase domain of HSP90 chaperone/DNA topoisomerase II/histidine kinase"/>
    <property type="match status" value="1"/>
</dbReference>
<reference evidence="15 16" key="1">
    <citation type="submission" date="2016-12" db="EMBL/GenBank/DDBJ databases">
        <authorList>
            <person name="Song W.-J."/>
            <person name="Kurnit D.M."/>
        </authorList>
    </citation>
    <scope>NUCLEOTIDE SEQUENCE [LARGE SCALE GENOMIC DNA]</scope>
    <source>
        <strain evidence="15 16">CGMCC 1.10808</strain>
    </source>
</reference>
<dbReference type="FunFam" id="3.30.565.10:FF:000010">
    <property type="entry name" value="Sensor histidine kinase RcsC"/>
    <property type="match status" value="1"/>
</dbReference>
<dbReference type="CDD" id="cd00082">
    <property type="entry name" value="HisKA"/>
    <property type="match status" value="1"/>
</dbReference>
<evidence type="ECO:0000256" key="8">
    <source>
        <dbReference type="ARBA" id="ARBA00023012"/>
    </source>
</evidence>
<dbReference type="STRING" id="1189325.SAMN04488119_10459"/>
<dbReference type="InterPro" id="IPR004358">
    <property type="entry name" value="Sig_transdc_His_kin-like_C"/>
</dbReference>
<evidence type="ECO:0000256" key="6">
    <source>
        <dbReference type="ARBA" id="ARBA00022777"/>
    </source>
</evidence>
<evidence type="ECO:0000313" key="16">
    <source>
        <dbReference type="Proteomes" id="UP000184066"/>
    </source>
</evidence>
<keyword evidence="7" id="KW-0067">ATP-binding</keyword>
<keyword evidence="8" id="KW-0902">Two-component regulatory system</keyword>
<dbReference type="PANTHER" id="PTHR45339:SF1">
    <property type="entry name" value="HYBRID SIGNAL TRANSDUCTION HISTIDINE KINASE J"/>
    <property type="match status" value="1"/>
</dbReference>
<feature type="transmembrane region" description="Helical" evidence="12">
    <location>
        <begin position="83"/>
        <end position="101"/>
    </location>
</feature>
<dbReference type="Proteomes" id="UP000184066">
    <property type="component" value="Unassembled WGS sequence"/>
</dbReference>
<keyword evidence="5" id="KW-0547">Nucleotide-binding</keyword>
<feature type="transmembrane region" description="Helical" evidence="12">
    <location>
        <begin position="107"/>
        <end position="124"/>
    </location>
</feature>
<dbReference type="Pfam" id="PF00072">
    <property type="entry name" value="Response_reg"/>
    <property type="match status" value="1"/>
</dbReference>
<dbReference type="SUPFAM" id="SSF47384">
    <property type="entry name" value="Homodimeric domain of signal transducing histidine kinase"/>
    <property type="match status" value="1"/>
</dbReference>
<comment type="catalytic activity">
    <reaction evidence="1">
        <text>ATP + protein L-histidine = ADP + protein N-phospho-L-histidine.</text>
        <dbReference type="EC" id="2.7.13.3"/>
    </reaction>
</comment>
<keyword evidence="12" id="KW-0812">Transmembrane</keyword>
<dbReference type="InterPro" id="IPR036097">
    <property type="entry name" value="HisK_dim/P_sf"/>
</dbReference>
<feature type="domain" description="Response regulatory" evidence="14">
    <location>
        <begin position="458"/>
        <end position="573"/>
    </location>
</feature>
<dbReference type="RefSeq" id="WP_072747034.1">
    <property type="nucleotide sequence ID" value="NZ_FOHL01000004.1"/>
</dbReference>
<evidence type="ECO:0000313" key="15">
    <source>
        <dbReference type="EMBL" id="SHN64936.1"/>
    </source>
</evidence>
<keyword evidence="12" id="KW-0472">Membrane</keyword>
<proteinExistence type="predicted"/>
<dbReference type="PANTHER" id="PTHR45339">
    <property type="entry name" value="HYBRID SIGNAL TRANSDUCTION HISTIDINE KINASE J"/>
    <property type="match status" value="1"/>
</dbReference>
<dbReference type="FunFam" id="1.10.287.130:FF:000002">
    <property type="entry name" value="Two-component osmosensing histidine kinase"/>
    <property type="match status" value="1"/>
</dbReference>
<dbReference type="SMART" id="SM00388">
    <property type="entry name" value="HisKA"/>
    <property type="match status" value="1"/>
</dbReference>
<dbReference type="GO" id="GO:0005524">
    <property type="term" value="F:ATP binding"/>
    <property type="evidence" value="ECO:0007669"/>
    <property type="project" value="UniProtKB-KW"/>
</dbReference>
<feature type="domain" description="Histidine kinase" evidence="13">
    <location>
        <begin position="217"/>
        <end position="438"/>
    </location>
</feature>
<feature type="transmembrane region" description="Helical" evidence="12">
    <location>
        <begin position="131"/>
        <end position="151"/>
    </location>
</feature>
<accession>A0A1M7T2K5</accession>
<dbReference type="InterPro" id="IPR003594">
    <property type="entry name" value="HATPase_dom"/>
</dbReference>
<dbReference type="Gene3D" id="3.40.50.2300">
    <property type="match status" value="1"/>
</dbReference>
<dbReference type="Pfam" id="PF02518">
    <property type="entry name" value="HATPase_c"/>
    <property type="match status" value="1"/>
</dbReference>
<feature type="modified residue" description="4-aspartylphosphate" evidence="11">
    <location>
        <position position="507"/>
    </location>
</feature>
<evidence type="ECO:0000256" key="1">
    <source>
        <dbReference type="ARBA" id="ARBA00000085"/>
    </source>
</evidence>
<keyword evidence="4" id="KW-0808">Transferase</keyword>
<keyword evidence="16" id="KW-1185">Reference proteome</keyword>
<protein>
    <recommendedName>
        <fullName evidence="10">Sensory/regulatory protein RpfC</fullName>
        <ecNumber evidence="2">2.7.13.3</ecNumber>
    </recommendedName>
</protein>
<evidence type="ECO:0000256" key="10">
    <source>
        <dbReference type="ARBA" id="ARBA00068150"/>
    </source>
</evidence>
<feature type="transmembrane region" description="Helical" evidence="12">
    <location>
        <begin position="163"/>
        <end position="181"/>
    </location>
</feature>
<evidence type="ECO:0000256" key="11">
    <source>
        <dbReference type="PROSITE-ProRule" id="PRU00169"/>
    </source>
</evidence>
<dbReference type="EMBL" id="FRDL01000004">
    <property type="protein sequence ID" value="SHN64936.1"/>
    <property type="molecule type" value="Genomic_DNA"/>
</dbReference>
<dbReference type="InterPro" id="IPR001789">
    <property type="entry name" value="Sig_transdc_resp-reg_receiver"/>
</dbReference>
<dbReference type="SMART" id="SM00448">
    <property type="entry name" value="REC"/>
    <property type="match status" value="1"/>
</dbReference>
<sequence>MLDFDEQNADIRVLEELHENAAARFLATTIVGLVVFKVAGPIVLLAWSLGVIINEAIEILVYQRACVRREPPERWRHMMEANFLWGGLAFGAASVIIWLNGGVYDQIYAFILLIGSLLHTIIFFSHSRRLLLMMGAAPALYLAAMPAIIVYRDWERMSLFDAAPMVLGVTMFLFYFIVASLENSRSVTRLYAALREAKTARRQAEEANRTKSLFLANTSHEIRTPLNGVLGMAQALARTELSALQREQVEAIIASASALNTILNDILDVSKIEAGRMELSPTPTDVRDMLTKTAIVWKALANQKGLAFELVISPDLPPRLLVDANRLRQCVGNLVSNALKFTSEGGVAVHVTSTPAEDGRHELRIVVDDTGIGVNPEQIGAIFQPFVQADASIGRRFGGTGLGLAVTREIARMMDGDVSAAPRPGGGSRFTLTLKAAAVEPEADAPAAARAALPRAMRILVVDDTPTNRLLARMLLNGDKRVIDEATNGREALDALAKGPYDLVLLDIHMPEMDGIETIRRLRASPPPLRDVPVIALTADPAERETYLRLGMNGHVAKPVDRTALIAEIARVTQGGAGHAPQAGLGAA</sequence>
<keyword evidence="12" id="KW-1133">Transmembrane helix</keyword>
<dbReference type="Gene3D" id="1.10.287.130">
    <property type="match status" value="1"/>
</dbReference>
<dbReference type="InterPro" id="IPR003661">
    <property type="entry name" value="HisK_dim/P_dom"/>
</dbReference>
<evidence type="ECO:0000259" key="14">
    <source>
        <dbReference type="PROSITE" id="PS50110"/>
    </source>
</evidence>
<dbReference type="InterPro" id="IPR036890">
    <property type="entry name" value="HATPase_C_sf"/>
</dbReference>
<dbReference type="Pfam" id="PF00512">
    <property type="entry name" value="HisKA"/>
    <property type="match status" value="1"/>
</dbReference>
<gene>
    <name evidence="15" type="ORF">SAMN05216200_10459</name>
</gene>
<evidence type="ECO:0000256" key="9">
    <source>
        <dbReference type="ARBA" id="ARBA00064003"/>
    </source>
</evidence>
<comment type="subunit">
    <text evidence="9">At low DSF concentrations, interacts with RpfF.</text>
</comment>
<organism evidence="15 16">
    <name type="scientific">Oceanicella actignis</name>
    <dbReference type="NCBI Taxonomy" id="1189325"/>
    <lineage>
        <taxon>Bacteria</taxon>
        <taxon>Pseudomonadati</taxon>
        <taxon>Pseudomonadota</taxon>
        <taxon>Alphaproteobacteria</taxon>
        <taxon>Rhodobacterales</taxon>
        <taxon>Paracoccaceae</taxon>
        <taxon>Oceanicella</taxon>
    </lineage>
</organism>
<evidence type="ECO:0000256" key="5">
    <source>
        <dbReference type="ARBA" id="ARBA00022741"/>
    </source>
</evidence>
<evidence type="ECO:0000256" key="12">
    <source>
        <dbReference type="SAM" id="Phobius"/>
    </source>
</evidence>
<dbReference type="InterPro" id="IPR011006">
    <property type="entry name" value="CheY-like_superfamily"/>
</dbReference>
<evidence type="ECO:0000256" key="4">
    <source>
        <dbReference type="ARBA" id="ARBA00022679"/>
    </source>
</evidence>
<feature type="transmembrane region" description="Helical" evidence="12">
    <location>
        <begin position="45"/>
        <end position="62"/>
    </location>
</feature>
<name>A0A1M7T2K5_9RHOB</name>
<keyword evidence="3 11" id="KW-0597">Phosphoprotein</keyword>
<dbReference type="Gene3D" id="3.30.565.10">
    <property type="entry name" value="Histidine kinase-like ATPase, C-terminal domain"/>
    <property type="match status" value="1"/>
</dbReference>
<dbReference type="SMART" id="SM00387">
    <property type="entry name" value="HATPase_c"/>
    <property type="match status" value="1"/>
</dbReference>
<dbReference type="GO" id="GO:0000155">
    <property type="term" value="F:phosphorelay sensor kinase activity"/>
    <property type="evidence" value="ECO:0007669"/>
    <property type="project" value="InterPro"/>
</dbReference>
<evidence type="ECO:0000256" key="2">
    <source>
        <dbReference type="ARBA" id="ARBA00012438"/>
    </source>
</evidence>
<evidence type="ECO:0000256" key="3">
    <source>
        <dbReference type="ARBA" id="ARBA00022553"/>
    </source>
</evidence>
<evidence type="ECO:0000256" key="7">
    <source>
        <dbReference type="ARBA" id="ARBA00022840"/>
    </source>
</evidence>
<evidence type="ECO:0000259" key="13">
    <source>
        <dbReference type="PROSITE" id="PS50109"/>
    </source>
</evidence>
<dbReference type="PRINTS" id="PR00344">
    <property type="entry name" value="BCTRLSENSOR"/>
</dbReference>
<dbReference type="PROSITE" id="PS50110">
    <property type="entry name" value="RESPONSE_REGULATORY"/>
    <property type="match status" value="1"/>
</dbReference>
<dbReference type="AlphaFoldDB" id="A0A1M7T2K5"/>
<dbReference type="SUPFAM" id="SSF52172">
    <property type="entry name" value="CheY-like"/>
    <property type="match status" value="1"/>
</dbReference>